<proteinExistence type="predicted"/>
<evidence type="ECO:0000313" key="2">
    <source>
        <dbReference type="Proteomes" id="UP000821845"/>
    </source>
</evidence>
<organism evidence="1 2">
    <name type="scientific">Hyalomma asiaticum</name>
    <name type="common">Tick</name>
    <dbReference type="NCBI Taxonomy" id="266040"/>
    <lineage>
        <taxon>Eukaryota</taxon>
        <taxon>Metazoa</taxon>
        <taxon>Ecdysozoa</taxon>
        <taxon>Arthropoda</taxon>
        <taxon>Chelicerata</taxon>
        <taxon>Arachnida</taxon>
        <taxon>Acari</taxon>
        <taxon>Parasitiformes</taxon>
        <taxon>Ixodida</taxon>
        <taxon>Ixodoidea</taxon>
        <taxon>Ixodidae</taxon>
        <taxon>Hyalomminae</taxon>
        <taxon>Hyalomma</taxon>
    </lineage>
</organism>
<keyword evidence="2" id="KW-1185">Reference proteome</keyword>
<accession>A0ACB7T2P8</accession>
<dbReference type="EMBL" id="CM023482">
    <property type="protein sequence ID" value="KAH6939682.1"/>
    <property type="molecule type" value="Genomic_DNA"/>
</dbReference>
<sequence length="235" mass="26708">MRSTNNKSYCPMPARGPCEGYRCLYSLLIDDSTDVPNEKQVAVVVRYFSTSLNKLVTTFLGLFTLEGSNAQHISQGLLDFLTKVGLDFSRCVGIGTDGCNVMVGKNNSLYTNLRRKNEDLVLVKCVCHSIQLCASKAIEVLPRSLEFLVGRSYSWFSHSSQRLREHGKIYQLINSGKEPLKLVQLSGTRWLCISSCCKRILDQWDEIKLHFTMCKDKYCCYDAEILSEMYRDPVN</sequence>
<dbReference type="Proteomes" id="UP000821845">
    <property type="component" value="Chromosome 2"/>
</dbReference>
<evidence type="ECO:0000313" key="1">
    <source>
        <dbReference type="EMBL" id="KAH6939682.1"/>
    </source>
</evidence>
<comment type="caution">
    <text evidence="1">The sequence shown here is derived from an EMBL/GenBank/DDBJ whole genome shotgun (WGS) entry which is preliminary data.</text>
</comment>
<protein>
    <submittedName>
        <fullName evidence="1">Uncharacterized protein</fullName>
    </submittedName>
</protein>
<gene>
    <name evidence="1" type="ORF">HPB50_020615</name>
</gene>
<name>A0ACB7T2P8_HYAAI</name>
<reference evidence="1" key="1">
    <citation type="submission" date="2020-05" db="EMBL/GenBank/DDBJ databases">
        <title>Large-scale comparative analyses of tick genomes elucidate their genetic diversity and vector capacities.</title>
        <authorList>
            <person name="Jia N."/>
            <person name="Wang J."/>
            <person name="Shi W."/>
            <person name="Du L."/>
            <person name="Sun Y."/>
            <person name="Zhan W."/>
            <person name="Jiang J."/>
            <person name="Wang Q."/>
            <person name="Zhang B."/>
            <person name="Ji P."/>
            <person name="Sakyi L.B."/>
            <person name="Cui X."/>
            <person name="Yuan T."/>
            <person name="Jiang B."/>
            <person name="Yang W."/>
            <person name="Lam T.T.-Y."/>
            <person name="Chang Q."/>
            <person name="Ding S."/>
            <person name="Wang X."/>
            <person name="Zhu J."/>
            <person name="Ruan X."/>
            <person name="Zhao L."/>
            <person name="Wei J."/>
            <person name="Que T."/>
            <person name="Du C."/>
            <person name="Cheng J."/>
            <person name="Dai P."/>
            <person name="Han X."/>
            <person name="Huang E."/>
            <person name="Gao Y."/>
            <person name="Liu J."/>
            <person name="Shao H."/>
            <person name="Ye R."/>
            <person name="Li L."/>
            <person name="Wei W."/>
            <person name="Wang X."/>
            <person name="Wang C."/>
            <person name="Yang T."/>
            <person name="Huo Q."/>
            <person name="Li W."/>
            <person name="Guo W."/>
            <person name="Chen H."/>
            <person name="Zhou L."/>
            <person name="Ni X."/>
            <person name="Tian J."/>
            <person name="Zhou Y."/>
            <person name="Sheng Y."/>
            <person name="Liu T."/>
            <person name="Pan Y."/>
            <person name="Xia L."/>
            <person name="Li J."/>
            <person name="Zhao F."/>
            <person name="Cao W."/>
        </authorList>
    </citation>
    <scope>NUCLEOTIDE SEQUENCE</scope>
    <source>
        <strain evidence="1">Hyas-2018</strain>
    </source>
</reference>